<name>A0A1Y1HLU0_KLENI</name>
<evidence type="ECO:0000313" key="2">
    <source>
        <dbReference type="Proteomes" id="UP000054558"/>
    </source>
</evidence>
<keyword evidence="2" id="KW-1185">Reference proteome</keyword>
<sequence>MQASAAGVLGRMRNAAASGNGSWKKAARPIQVILLVSIAVVPLFVLHLRDQSRHLSLRDSVLASAPVTPAAQDLSGPGRQPVSWHRCTSNLASKWNRELVPRSRACHFRNVCISKASGNIQYYVEKGAGGGSLEEDLAREFPPSLVEDYWMEWKHILFWPDTKGIVVGVDVKYEAMPEGAVYVNQSTVVYGDPHFPGNFGHDIGDLMLPIYRLLRLYNLLTRDLLVVFQNRDCRDYEPNTGGVCALHEKLGPWLTDHPFVKLNNSGVQGSDLVCAENVVLGMAHFMMSYGPDIDGMFDKLVEHAMARYGVGPRDHPKEQRIVVFLKNGKRRLLDPEGIAERLRGSFNNPGPFSAPSPPAVTVSNEYPYSADRAPPTPGGPLSITRTGGRRSLAVVLVPVAAAWRSG</sequence>
<organism evidence="1 2">
    <name type="scientific">Klebsormidium nitens</name>
    <name type="common">Green alga</name>
    <name type="synonym">Ulothrix nitens</name>
    <dbReference type="NCBI Taxonomy" id="105231"/>
    <lineage>
        <taxon>Eukaryota</taxon>
        <taxon>Viridiplantae</taxon>
        <taxon>Streptophyta</taxon>
        <taxon>Klebsormidiophyceae</taxon>
        <taxon>Klebsormidiales</taxon>
        <taxon>Klebsormidiaceae</taxon>
        <taxon>Klebsormidium</taxon>
    </lineage>
</organism>
<protein>
    <submittedName>
        <fullName evidence="1">Uncharacterized protein</fullName>
    </submittedName>
</protein>
<dbReference type="AlphaFoldDB" id="A0A1Y1HLU0"/>
<dbReference type="EMBL" id="DF236982">
    <property type="protein sequence ID" value="GAQ79574.1"/>
    <property type="molecule type" value="Genomic_DNA"/>
</dbReference>
<accession>A0A1Y1HLU0</accession>
<gene>
    <name evidence="1" type="ORF">KFL_000330200</name>
</gene>
<dbReference type="Proteomes" id="UP000054558">
    <property type="component" value="Unassembled WGS sequence"/>
</dbReference>
<reference evidence="1 2" key="1">
    <citation type="journal article" date="2014" name="Nat. Commun.">
        <title>Klebsormidium flaccidum genome reveals primary factors for plant terrestrial adaptation.</title>
        <authorList>
            <person name="Hori K."/>
            <person name="Maruyama F."/>
            <person name="Fujisawa T."/>
            <person name="Togashi T."/>
            <person name="Yamamoto N."/>
            <person name="Seo M."/>
            <person name="Sato S."/>
            <person name="Yamada T."/>
            <person name="Mori H."/>
            <person name="Tajima N."/>
            <person name="Moriyama T."/>
            <person name="Ikeuchi M."/>
            <person name="Watanabe M."/>
            <person name="Wada H."/>
            <person name="Kobayashi K."/>
            <person name="Saito M."/>
            <person name="Masuda T."/>
            <person name="Sasaki-Sekimoto Y."/>
            <person name="Mashiguchi K."/>
            <person name="Awai K."/>
            <person name="Shimojima M."/>
            <person name="Masuda S."/>
            <person name="Iwai M."/>
            <person name="Nobusawa T."/>
            <person name="Narise T."/>
            <person name="Kondo S."/>
            <person name="Saito H."/>
            <person name="Sato R."/>
            <person name="Murakawa M."/>
            <person name="Ihara Y."/>
            <person name="Oshima-Yamada Y."/>
            <person name="Ohtaka K."/>
            <person name="Satoh M."/>
            <person name="Sonobe K."/>
            <person name="Ishii M."/>
            <person name="Ohtani R."/>
            <person name="Kanamori-Sato M."/>
            <person name="Honoki R."/>
            <person name="Miyazaki D."/>
            <person name="Mochizuki H."/>
            <person name="Umetsu J."/>
            <person name="Higashi K."/>
            <person name="Shibata D."/>
            <person name="Kamiya Y."/>
            <person name="Sato N."/>
            <person name="Nakamura Y."/>
            <person name="Tabata S."/>
            <person name="Ida S."/>
            <person name="Kurokawa K."/>
            <person name="Ohta H."/>
        </authorList>
    </citation>
    <scope>NUCLEOTIDE SEQUENCE [LARGE SCALE GENOMIC DNA]</scope>
    <source>
        <strain evidence="1 2">NIES-2285</strain>
    </source>
</reference>
<evidence type="ECO:0000313" key="1">
    <source>
        <dbReference type="EMBL" id="GAQ79574.1"/>
    </source>
</evidence>
<proteinExistence type="predicted"/>